<gene>
    <name evidence="2" type="ORF">Lepil_3274</name>
</gene>
<evidence type="ECO:0000313" key="2">
    <source>
        <dbReference type="EMBL" id="EHQ07934.1"/>
    </source>
</evidence>
<keyword evidence="1" id="KW-1133">Transmembrane helix</keyword>
<feature type="transmembrane region" description="Helical" evidence="1">
    <location>
        <begin position="44"/>
        <end position="73"/>
    </location>
</feature>
<sequence>MMKNDFITDLWLRIVRGLFGAFMTLYIADFIFFAFSAAQGEAGIIYIVSFAAHILLYPIILFPLLIFLILGVLTRLPLRPVLKVITLIAVLDGAKAFVYRGSHPFYTVAAQEYTRKYHRYQAEHDPPFSETDIYYPTSFESDVKYLGGLRVRRDRTTTAEVQTFFKGSPYLYMTFLTPRSVSVSSRDFQYDRLIEYRARGTAAFVFFLYQDKLMHCIYFPRQKEFTPPANSGCVRAGKQDAKTLYREGLAYCSQRNRGFQELHQCADKEKSLNGR</sequence>
<accession>H2CGL7</accession>
<feature type="transmembrane region" description="Helical" evidence="1">
    <location>
        <begin position="12"/>
        <end position="38"/>
    </location>
</feature>
<name>H2CGL7_9LEPT</name>
<keyword evidence="1" id="KW-0472">Membrane</keyword>
<organism evidence="2 3">
    <name type="scientific">Leptonema illini DSM 21528</name>
    <dbReference type="NCBI Taxonomy" id="929563"/>
    <lineage>
        <taxon>Bacteria</taxon>
        <taxon>Pseudomonadati</taxon>
        <taxon>Spirochaetota</taxon>
        <taxon>Spirochaetia</taxon>
        <taxon>Leptospirales</taxon>
        <taxon>Leptospiraceae</taxon>
        <taxon>Leptonema</taxon>
    </lineage>
</organism>
<dbReference type="STRING" id="183.GCA_002009735_00382"/>
<dbReference type="AlphaFoldDB" id="H2CGL7"/>
<protein>
    <submittedName>
        <fullName evidence="2">Uncharacterized protein</fullName>
    </submittedName>
</protein>
<evidence type="ECO:0000256" key="1">
    <source>
        <dbReference type="SAM" id="Phobius"/>
    </source>
</evidence>
<reference evidence="2 3" key="1">
    <citation type="submission" date="2011-10" db="EMBL/GenBank/DDBJ databases">
        <title>The Improved High-Quality Draft genome of Leptonema illini DSM 21528.</title>
        <authorList>
            <consortium name="US DOE Joint Genome Institute (JGI-PGF)"/>
            <person name="Lucas S."/>
            <person name="Copeland A."/>
            <person name="Lapidus A."/>
            <person name="Glavina del Rio T."/>
            <person name="Dalin E."/>
            <person name="Tice H."/>
            <person name="Bruce D."/>
            <person name="Goodwin L."/>
            <person name="Pitluck S."/>
            <person name="Peters L."/>
            <person name="Mikhailova N."/>
            <person name="Held B."/>
            <person name="Kyrpides N."/>
            <person name="Mavromatis K."/>
            <person name="Ivanova N."/>
            <person name="Markowitz V."/>
            <person name="Cheng J.-F."/>
            <person name="Hugenholtz P."/>
            <person name="Woyke T."/>
            <person name="Wu D."/>
            <person name="Gronow S."/>
            <person name="Wellnitz S."/>
            <person name="Brambilla E.-M."/>
            <person name="Klenk H.-P."/>
            <person name="Eisen J.A."/>
        </authorList>
    </citation>
    <scope>NUCLEOTIDE SEQUENCE [LARGE SCALE GENOMIC DNA]</scope>
    <source>
        <strain evidence="2 3">DSM 21528</strain>
    </source>
</reference>
<dbReference type="Proteomes" id="UP000005737">
    <property type="component" value="Unassembled WGS sequence"/>
</dbReference>
<dbReference type="RefSeq" id="WP_002774187.1">
    <property type="nucleotide sequence ID" value="NZ_JH597773.1"/>
</dbReference>
<dbReference type="HOGENOM" id="CLU_1011189_0_0_12"/>
<dbReference type="EMBL" id="JH597773">
    <property type="protein sequence ID" value="EHQ07934.1"/>
    <property type="molecule type" value="Genomic_DNA"/>
</dbReference>
<keyword evidence="1" id="KW-0812">Transmembrane</keyword>
<proteinExistence type="predicted"/>
<evidence type="ECO:0000313" key="3">
    <source>
        <dbReference type="Proteomes" id="UP000005737"/>
    </source>
</evidence>
<keyword evidence="3" id="KW-1185">Reference proteome</keyword>